<dbReference type="SMART" id="SM00963">
    <property type="entry name" value="SRP54_N"/>
    <property type="match status" value="1"/>
</dbReference>
<dbReference type="SUPFAM" id="SSF52540">
    <property type="entry name" value="P-loop containing nucleoside triphosphate hydrolases"/>
    <property type="match status" value="1"/>
</dbReference>
<evidence type="ECO:0000256" key="4">
    <source>
        <dbReference type="ARBA" id="ARBA00022801"/>
    </source>
</evidence>
<dbReference type="Pfam" id="PF02881">
    <property type="entry name" value="SRP54_N"/>
    <property type="match status" value="1"/>
</dbReference>
<dbReference type="SMART" id="SM00962">
    <property type="entry name" value="SRP54"/>
    <property type="match status" value="1"/>
</dbReference>
<evidence type="ECO:0000256" key="6">
    <source>
        <dbReference type="ARBA" id="ARBA00023136"/>
    </source>
</evidence>
<dbReference type="SMART" id="SM00382">
    <property type="entry name" value="AAA"/>
    <property type="match status" value="1"/>
</dbReference>
<evidence type="ECO:0000256" key="1">
    <source>
        <dbReference type="ARBA" id="ARBA00022475"/>
    </source>
</evidence>
<dbReference type="InterPro" id="IPR000897">
    <property type="entry name" value="SRP54_GTPase_dom"/>
</dbReference>
<organism evidence="11 12">
    <name type="scientific">Maccoyibacter intestinihominis</name>
    <dbReference type="NCBI Taxonomy" id="3133499"/>
    <lineage>
        <taxon>Bacteria</taxon>
        <taxon>Bacillati</taxon>
        <taxon>Bacillota</taxon>
        <taxon>Clostridia</taxon>
        <taxon>Lachnospirales</taxon>
        <taxon>Lachnospiraceae</taxon>
        <taxon>Maccoyibacter</taxon>
    </lineage>
</organism>
<dbReference type="Gene3D" id="3.40.50.300">
    <property type="entry name" value="P-loop containing nucleotide triphosphate hydrolases"/>
    <property type="match status" value="1"/>
</dbReference>
<dbReference type="PANTHER" id="PTHR43134">
    <property type="entry name" value="SIGNAL RECOGNITION PARTICLE RECEPTOR SUBUNIT ALPHA"/>
    <property type="match status" value="1"/>
</dbReference>
<dbReference type="RefSeq" id="WP_353529583.1">
    <property type="nucleotide sequence ID" value="NZ_JBBMEX010000001.1"/>
</dbReference>
<dbReference type="EC" id="3.6.5.4" evidence="9"/>
<keyword evidence="3 9" id="KW-0547">Nucleotide-binding</keyword>
<feature type="domain" description="SRP54-type proteins GTP-binding" evidence="10">
    <location>
        <begin position="269"/>
        <end position="282"/>
    </location>
</feature>
<feature type="binding site" evidence="9">
    <location>
        <begin position="248"/>
        <end position="251"/>
    </location>
    <ligand>
        <name>GTP</name>
        <dbReference type="ChEBI" id="CHEBI:37565"/>
    </ligand>
</feature>
<evidence type="ECO:0000256" key="2">
    <source>
        <dbReference type="ARBA" id="ARBA00022490"/>
    </source>
</evidence>
<feature type="binding site" evidence="9">
    <location>
        <begin position="184"/>
        <end position="188"/>
    </location>
    <ligand>
        <name>GTP</name>
        <dbReference type="ChEBI" id="CHEBI:37565"/>
    </ligand>
</feature>
<comment type="caution">
    <text evidence="11">The sequence shown here is derived from an EMBL/GenBank/DDBJ whole genome shotgun (WGS) entry which is preliminary data.</text>
</comment>
<keyword evidence="4 9" id="KW-0378">Hydrolase</keyword>
<keyword evidence="12" id="KW-1185">Reference proteome</keyword>
<keyword evidence="1 9" id="KW-1003">Cell membrane</keyword>
<evidence type="ECO:0000256" key="5">
    <source>
        <dbReference type="ARBA" id="ARBA00023134"/>
    </source>
</evidence>
<evidence type="ECO:0000256" key="7">
    <source>
        <dbReference type="ARBA" id="ARBA00023170"/>
    </source>
</evidence>
<dbReference type="Proteomes" id="UP001454489">
    <property type="component" value="Unassembled WGS sequence"/>
</dbReference>
<keyword evidence="6 9" id="KW-0472">Membrane</keyword>
<dbReference type="NCBIfam" id="TIGR00064">
    <property type="entry name" value="ftsY"/>
    <property type="match status" value="1"/>
</dbReference>
<dbReference type="InterPro" id="IPR003593">
    <property type="entry name" value="AAA+_ATPase"/>
</dbReference>
<dbReference type="InterPro" id="IPR013822">
    <property type="entry name" value="Signal_recog_particl_SRP54_hlx"/>
</dbReference>
<comment type="similarity">
    <text evidence="9">Belongs to the GTP-binding SRP family. FtsY subfamily.</text>
</comment>
<comment type="catalytic activity">
    <reaction evidence="8 9">
        <text>GTP + H2O = GDP + phosphate + H(+)</text>
        <dbReference type="Rhea" id="RHEA:19669"/>
        <dbReference type="ChEBI" id="CHEBI:15377"/>
        <dbReference type="ChEBI" id="CHEBI:15378"/>
        <dbReference type="ChEBI" id="CHEBI:37565"/>
        <dbReference type="ChEBI" id="CHEBI:43474"/>
        <dbReference type="ChEBI" id="CHEBI:58189"/>
        <dbReference type="EC" id="3.6.5.4"/>
    </reaction>
</comment>
<comment type="subcellular location">
    <subcellularLocation>
        <location evidence="9">Cell membrane</location>
        <topology evidence="9">Peripheral membrane protein</topology>
        <orientation evidence="9">Cytoplasmic side</orientation>
    </subcellularLocation>
    <subcellularLocation>
        <location evidence="9">Cytoplasm</location>
    </subcellularLocation>
</comment>
<dbReference type="PANTHER" id="PTHR43134:SF1">
    <property type="entry name" value="SIGNAL RECOGNITION PARTICLE RECEPTOR SUBUNIT ALPHA"/>
    <property type="match status" value="1"/>
</dbReference>
<dbReference type="PROSITE" id="PS00300">
    <property type="entry name" value="SRP54"/>
    <property type="match status" value="1"/>
</dbReference>
<dbReference type="InterPro" id="IPR042101">
    <property type="entry name" value="SRP54_N_sf"/>
</dbReference>
<keyword evidence="7 9" id="KW-0675">Receptor</keyword>
<accession>A0ABV1H9S8</accession>
<protein>
    <recommendedName>
        <fullName evidence="9">Signal recognition particle receptor FtsY</fullName>
        <shortName evidence="9">SRP receptor</shortName>
        <ecNumber evidence="9">3.6.5.4</ecNumber>
    </recommendedName>
</protein>
<evidence type="ECO:0000256" key="3">
    <source>
        <dbReference type="ARBA" id="ARBA00022741"/>
    </source>
</evidence>
<name>A0ABV1H9S8_9FIRM</name>
<dbReference type="Gene3D" id="1.20.120.140">
    <property type="entry name" value="Signal recognition particle SRP54, nucleotide-binding domain"/>
    <property type="match status" value="1"/>
</dbReference>
<evidence type="ECO:0000256" key="9">
    <source>
        <dbReference type="HAMAP-Rule" id="MF_00920"/>
    </source>
</evidence>
<dbReference type="InterPro" id="IPR004390">
    <property type="entry name" value="SR_rcpt_FtsY"/>
</dbReference>
<comment type="function">
    <text evidence="9">Involved in targeting and insertion of nascent membrane proteins into the cytoplasmic membrane. Acts as a receptor for the complex formed by the signal recognition particle (SRP) and the ribosome-nascent chain (RNC).</text>
</comment>
<keyword evidence="2 9" id="KW-0963">Cytoplasm</keyword>
<evidence type="ECO:0000259" key="10">
    <source>
        <dbReference type="PROSITE" id="PS00300"/>
    </source>
</evidence>
<dbReference type="EMBL" id="JBBMEX010000001">
    <property type="protein sequence ID" value="MEQ2556468.1"/>
    <property type="molecule type" value="Genomic_DNA"/>
</dbReference>
<gene>
    <name evidence="9 11" type="primary">ftsY</name>
    <name evidence="11" type="ORF">WMO43_01050</name>
</gene>
<evidence type="ECO:0000313" key="12">
    <source>
        <dbReference type="Proteomes" id="UP001454489"/>
    </source>
</evidence>
<sequence length="300" mass="32579">MVAGLTKTRDSFVSGIDSIFSGFSSIDDDFYEEIEEILIMGDIGVRATQEILENLQQKVKENHIKQPEECKELLIQSIKEQMEVGETAYRFEHEKSVVLVVGVNGVGKTTSVGKLAGKLKAQGRKVVLAAADTFRAAAGAQLEEWAHRAGVDMIGGQEGADPAAVVYDAVAAAKARKADVLLCDTAGRLHNKKNLMEELKKINRIIDKEYPDAFRETLVVLDGTTGQNALAQAKQFMEVADITGIILTKMDGTAKGGIAVAIQSELGIPVKYIGVGETIDDLQKFDSEQFVDALFSTREE</sequence>
<dbReference type="InterPro" id="IPR027417">
    <property type="entry name" value="P-loop_NTPase"/>
</dbReference>
<feature type="binding site" evidence="9">
    <location>
        <begin position="102"/>
        <end position="109"/>
    </location>
    <ligand>
        <name>GTP</name>
        <dbReference type="ChEBI" id="CHEBI:37565"/>
    </ligand>
</feature>
<proteinExistence type="inferred from homology"/>
<reference evidence="11 12" key="1">
    <citation type="submission" date="2024-03" db="EMBL/GenBank/DDBJ databases">
        <title>Human intestinal bacterial collection.</title>
        <authorList>
            <person name="Pauvert C."/>
            <person name="Hitch T.C.A."/>
            <person name="Clavel T."/>
        </authorList>
    </citation>
    <scope>NUCLEOTIDE SEQUENCE [LARGE SCALE GENOMIC DNA]</scope>
    <source>
        <strain evidence="11 12">CLA-AA-H185</strain>
    </source>
</reference>
<evidence type="ECO:0000313" key="11">
    <source>
        <dbReference type="EMBL" id="MEQ2556468.1"/>
    </source>
</evidence>
<dbReference type="Pfam" id="PF00448">
    <property type="entry name" value="SRP54"/>
    <property type="match status" value="1"/>
</dbReference>
<evidence type="ECO:0000256" key="8">
    <source>
        <dbReference type="ARBA" id="ARBA00048027"/>
    </source>
</evidence>
<keyword evidence="5 9" id="KW-0342">GTP-binding</keyword>
<comment type="subunit">
    <text evidence="9">Part of the signal recognition particle protein translocation system, which is composed of SRP and FtsY.</text>
</comment>
<dbReference type="HAMAP" id="MF_00920">
    <property type="entry name" value="FtsY"/>
    <property type="match status" value="1"/>
</dbReference>